<dbReference type="InterPro" id="IPR051050">
    <property type="entry name" value="Lipid_II_flippase_MurJ/MviN"/>
</dbReference>
<organism evidence="11 12">
    <name type="scientific">Candidatus Riesia pthiripubis</name>
    <dbReference type="NCBI Taxonomy" id="428412"/>
    <lineage>
        <taxon>Bacteria</taxon>
        <taxon>Pseudomonadati</taxon>
        <taxon>Pseudomonadota</taxon>
        <taxon>Gammaproteobacteria</taxon>
        <taxon>Enterobacterales</taxon>
        <taxon>Enterobacteriaceae</taxon>
        <taxon>Candidatus Riesia</taxon>
    </lineage>
</organism>
<comment type="similarity">
    <text evidence="9">Belongs to the MurJ/MviN family.</text>
</comment>
<dbReference type="AlphaFoldDB" id="A0A1V0HPA3"/>
<feature type="transmembrane region" description="Helical" evidence="10">
    <location>
        <begin position="192"/>
        <end position="213"/>
    </location>
</feature>
<dbReference type="STRING" id="428412.AOE58_01995"/>
<dbReference type="Proteomes" id="UP000243729">
    <property type="component" value="Chromosome"/>
</dbReference>
<gene>
    <name evidence="11" type="ORF">AOE58_01995</name>
</gene>
<dbReference type="GO" id="GO:0015648">
    <property type="term" value="F:lipid-linked peptidoglycan transporter activity"/>
    <property type="evidence" value="ECO:0007669"/>
    <property type="project" value="TreeGrafter"/>
</dbReference>
<dbReference type="Pfam" id="PF03023">
    <property type="entry name" value="MurJ"/>
    <property type="match status" value="1"/>
</dbReference>
<evidence type="ECO:0000256" key="2">
    <source>
        <dbReference type="ARBA" id="ARBA00022475"/>
    </source>
</evidence>
<comment type="function">
    <text evidence="8">Involved in peptidoglycan biosynthesis. Transports lipid-linked peptidoglycan precursors from the inner to the outer leaflet of the cytoplasmic membrane.</text>
</comment>
<feature type="transmembrane region" description="Helical" evidence="10">
    <location>
        <begin position="321"/>
        <end position="343"/>
    </location>
</feature>
<keyword evidence="5" id="KW-0573">Peptidoglycan synthesis</keyword>
<proteinExistence type="inferred from homology"/>
<feature type="transmembrane region" description="Helical" evidence="10">
    <location>
        <begin position="152"/>
        <end position="172"/>
    </location>
</feature>
<evidence type="ECO:0000256" key="5">
    <source>
        <dbReference type="ARBA" id="ARBA00022984"/>
    </source>
</evidence>
<keyword evidence="12" id="KW-1185">Reference proteome</keyword>
<dbReference type="EMBL" id="CP012846">
    <property type="protein sequence ID" value="ARC54643.1"/>
    <property type="molecule type" value="Genomic_DNA"/>
</dbReference>
<keyword evidence="7 10" id="KW-0472">Membrane</keyword>
<sequence>MIPIILNFSIIFSVMFISNHLNKKIISIGIGFILGGFAQILFQIFYLKKINMTTFPTISFRHDGILKVLKIMKFTIVESFINQLSSYTNIILISFLENGSISWIYYSSRIMDIPTGILNILLNTFFRSKIDINLTNKNYCKSESFVFHGVKLCILFSLPCTVIFICLSKQIVSFLFKYKGFNNHDMKMIERSLILCSTGIISFVLTKSLNFVLHLKNKVKDSIRLLVFITIISQIMNYYFIKEFQYIGLILSMITSSYLRTLLLFCKLKKEKILKLSLNFCIFVFKVIFSSFFMYITMSFLKKNVLEIIFCSSLRKEIFEIPITITVGLLIYFFSLSIFGINFKKLFKFIL</sequence>
<keyword evidence="4" id="KW-0133">Cell shape</keyword>
<feature type="transmembrane region" description="Helical" evidence="10">
    <location>
        <begin position="225"/>
        <end position="241"/>
    </location>
</feature>
<keyword evidence="3 10" id="KW-0812">Transmembrane</keyword>
<dbReference type="PANTHER" id="PTHR47019">
    <property type="entry name" value="LIPID II FLIPPASE MURJ"/>
    <property type="match status" value="1"/>
</dbReference>
<feature type="transmembrane region" description="Helical" evidence="10">
    <location>
        <begin position="247"/>
        <end position="266"/>
    </location>
</feature>
<evidence type="ECO:0000256" key="7">
    <source>
        <dbReference type="ARBA" id="ARBA00023136"/>
    </source>
</evidence>
<evidence type="ECO:0000256" key="3">
    <source>
        <dbReference type="ARBA" id="ARBA00022692"/>
    </source>
</evidence>
<dbReference type="GO" id="GO:0008360">
    <property type="term" value="P:regulation of cell shape"/>
    <property type="evidence" value="ECO:0007669"/>
    <property type="project" value="UniProtKB-KW"/>
</dbReference>
<feature type="transmembrane region" description="Helical" evidence="10">
    <location>
        <begin position="278"/>
        <end position="301"/>
    </location>
</feature>
<dbReference type="PRINTS" id="PR01806">
    <property type="entry name" value="VIRFACTRMVIN"/>
</dbReference>
<accession>A0A1V0HPA3</accession>
<keyword evidence="2" id="KW-1003">Cell membrane</keyword>
<evidence type="ECO:0000313" key="12">
    <source>
        <dbReference type="Proteomes" id="UP000243729"/>
    </source>
</evidence>
<evidence type="ECO:0008006" key="13">
    <source>
        <dbReference type="Google" id="ProtNLM"/>
    </source>
</evidence>
<evidence type="ECO:0000256" key="10">
    <source>
        <dbReference type="SAM" id="Phobius"/>
    </source>
</evidence>
<dbReference type="PANTHER" id="PTHR47019:SF1">
    <property type="entry name" value="LIPID II FLIPPASE MURJ"/>
    <property type="match status" value="1"/>
</dbReference>
<evidence type="ECO:0000256" key="8">
    <source>
        <dbReference type="ARBA" id="ARBA00060041"/>
    </source>
</evidence>
<evidence type="ECO:0000256" key="9">
    <source>
        <dbReference type="ARBA" id="ARBA00061532"/>
    </source>
</evidence>
<dbReference type="GO" id="GO:0005886">
    <property type="term" value="C:plasma membrane"/>
    <property type="evidence" value="ECO:0007669"/>
    <property type="project" value="UniProtKB-SubCell"/>
</dbReference>
<dbReference type="InterPro" id="IPR004268">
    <property type="entry name" value="MurJ"/>
</dbReference>
<keyword evidence="6 10" id="KW-1133">Transmembrane helix</keyword>
<dbReference type="GO" id="GO:0034204">
    <property type="term" value="P:lipid translocation"/>
    <property type="evidence" value="ECO:0007669"/>
    <property type="project" value="TreeGrafter"/>
</dbReference>
<evidence type="ECO:0000313" key="11">
    <source>
        <dbReference type="EMBL" id="ARC54643.1"/>
    </source>
</evidence>
<protein>
    <recommendedName>
        <fullName evidence="13">Polysaccharide biosynthesis protein C-terminal domain-containing protein</fullName>
    </recommendedName>
</protein>
<evidence type="ECO:0000256" key="6">
    <source>
        <dbReference type="ARBA" id="ARBA00022989"/>
    </source>
</evidence>
<dbReference type="GO" id="GO:0009252">
    <property type="term" value="P:peptidoglycan biosynthetic process"/>
    <property type="evidence" value="ECO:0007669"/>
    <property type="project" value="UniProtKB-KW"/>
</dbReference>
<evidence type="ECO:0000256" key="4">
    <source>
        <dbReference type="ARBA" id="ARBA00022960"/>
    </source>
</evidence>
<comment type="subcellular location">
    <subcellularLocation>
        <location evidence="1">Cell membrane</location>
        <topology evidence="1">Multi-pass membrane protein</topology>
    </subcellularLocation>
</comment>
<name>A0A1V0HPA3_9ENTR</name>
<feature type="transmembrane region" description="Helical" evidence="10">
    <location>
        <begin position="25"/>
        <end position="47"/>
    </location>
</feature>
<evidence type="ECO:0000256" key="1">
    <source>
        <dbReference type="ARBA" id="ARBA00004651"/>
    </source>
</evidence>
<reference evidence="11 12" key="1">
    <citation type="submission" date="2015-10" db="EMBL/GenBank/DDBJ databases">
        <title>Survey of human and primate louse endosymbionts.</title>
        <authorList>
            <person name="Boyd B.M."/>
        </authorList>
    </citation>
    <scope>NUCLEOTIDE SEQUENCE [LARGE SCALE GENOMIC DNA]</scope>
    <source>
        <strain evidence="11 12">HPNA</strain>
    </source>
</reference>